<dbReference type="RefSeq" id="WP_162370273.1">
    <property type="nucleotide sequence ID" value="NZ_JAAEEH010000016.1"/>
</dbReference>
<keyword evidence="3" id="KW-1185">Reference proteome</keyword>
<dbReference type="Proteomes" id="UP000461585">
    <property type="component" value="Unassembled WGS sequence"/>
</dbReference>
<sequence>MAWGRGEEGNLLLDMKFQPYLQESPLFTEGDTGRIWQYIRNHVDKGEGMEILDHIQTSIPRPSRKLIRHINSILDAKAEFILMEQQLVVYDRVMQLVREKALDGSDGRYVVLVKGGPGTGKSVVGLNLLGKILQEGKECIYLAPNAAFRNGMAARLDPERARRVFKHPYFYNKELTLSGESFQTAIVDEAHRISLSPPPMQRKLGKSLVEEIIDKTWLSVFFTDDNQMIRPSDIGSYDHVKERAKALGCTVYEYELEAQFRCAGSQGYLNWIDDVLGIRETANASGWENMDGLEFRILEDPNEMLRILQERQEEGYDARMVAGYAWPWSKELEMDGNLVKDVEIFEDGKRVFGMPWNPQDSYKTRRGKGIPANGGDWAVNPDGINQVGCIHTCQGLEFDYVGVIIGEEFTYDPERGGWTADVKKCHDRKIGANSRDKFLRLAQNTYKTLMTRGMKGVYVYSVDPATREHLKQRLKVVQELEENRFYRRKKTTLRKLLLGDFASDAAGGYVGEKTIRIQDFQVKPMDGSHYFCDIHQEQQFLQEVREVAGNRELELDRELEARFNGTPQIRGYAPGVEGLVVDIGIMKIRPKAVVKRMSGGKERIAVVFGG</sequence>
<dbReference type="Gene3D" id="3.40.50.300">
    <property type="entry name" value="P-loop containing nucleotide triphosphate hydrolases"/>
    <property type="match status" value="1"/>
</dbReference>
<dbReference type="Pfam" id="PF09848">
    <property type="entry name" value="SLFN-g3_helicase"/>
    <property type="match status" value="1"/>
</dbReference>
<dbReference type="InterPro" id="IPR018647">
    <property type="entry name" value="SLFN_3-like_DNA/RNA_helicase"/>
</dbReference>
<dbReference type="EMBL" id="JAAEEH010000016">
    <property type="protein sequence ID" value="NDL67544.1"/>
    <property type="molecule type" value="Genomic_DNA"/>
</dbReference>
<dbReference type="SUPFAM" id="SSF52540">
    <property type="entry name" value="P-loop containing nucleoside triphosphate hydrolases"/>
    <property type="match status" value="2"/>
</dbReference>
<evidence type="ECO:0000259" key="1">
    <source>
        <dbReference type="Pfam" id="PF09848"/>
    </source>
</evidence>
<reference evidence="2 3" key="1">
    <citation type="submission" date="2020-01" db="EMBL/GenBank/DDBJ databases">
        <title>Anaeroalcalibacter tamaniensis gen. nov., sp. nov., moderately halophilic strictly anaerobic fermenter bacterium from mud volcano of Taman peninsula.</title>
        <authorList>
            <person name="Frolova A."/>
            <person name="Merkel A.Y."/>
            <person name="Slobodkin A.I."/>
        </authorList>
    </citation>
    <scope>NUCLEOTIDE SEQUENCE [LARGE SCALE GENOMIC DNA]</scope>
    <source>
        <strain evidence="2 3">F-3ap</strain>
    </source>
</reference>
<protein>
    <submittedName>
        <fullName evidence="2">DUF2075 domain-containing protein</fullName>
    </submittedName>
</protein>
<proteinExistence type="predicted"/>
<evidence type="ECO:0000313" key="3">
    <source>
        <dbReference type="Proteomes" id="UP000461585"/>
    </source>
</evidence>
<organism evidence="2 3">
    <name type="scientific">Anaerotalea alkaliphila</name>
    <dbReference type="NCBI Taxonomy" id="2662126"/>
    <lineage>
        <taxon>Bacteria</taxon>
        <taxon>Bacillati</taxon>
        <taxon>Bacillota</taxon>
        <taxon>Clostridia</taxon>
        <taxon>Eubacteriales</taxon>
        <taxon>Anaerotalea</taxon>
    </lineage>
</organism>
<gene>
    <name evidence="2" type="ORF">GXN74_07275</name>
</gene>
<evidence type="ECO:0000313" key="2">
    <source>
        <dbReference type="EMBL" id="NDL67544.1"/>
    </source>
</evidence>
<name>A0A7X5KN10_9FIRM</name>
<feature type="domain" description="Schlafen group 3-like DNA/RNA helicase" evidence="1">
    <location>
        <begin position="110"/>
        <end position="463"/>
    </location>
</feature>
<comment type="caution">
    <text evidence="2">The sequence shown here is derived from an EMBL/GenBank/DDBJ whole genome shotgun (WGS) entry which is preliminary data.</text>
</comment>
<dbReference type="InterPro" id="IPR027417">
    <property type="entry name" value="P-loop_NTPase"/>
</dbReference>
<dbReference type="AlphaFoldDB" id="A0A7X5KN10"/>
<accession>A0A7X5KN10</accession>